<organism evidence="9 10">
    <name type="scientific">Ignelater luminosus</name>
    <name type="common">Cucubano</name>
    <name type="synonym">Pyrophorus luminosus</name>
    <dbReference type="NCBI Taxonomy" id="2038154"/>
    <lineage>
        <taxon>Eukaryota</taxon>
        <taxon>Metazoa</taxon>
        <taxon>Ecdysozoa</taxon>
        <taxon>Arthropoda</taxon>
        <taxon>Hexapoda</taxon>
        <taxon>Insecta</taxon>
        <taxon>Pterygota</taxon>
        <taxon>Neoptera</taxon>
        <taxon>Endopterygota</taxon>
        <taxon>Coleoptera</taxon>
        <taxon>Polyphaga</taxon>
        <taxon>Elateriformia</taxon>
        <taxon>Elateroidea</taxon>
        <taxon>Elateridae</taxon>
        <taxon>Agrypninae</taxon>
        <taxon>Pyrophorini</taxon>
        <taxon>Ignelater</taxon>
    </lineage>
</organism>
<evidence type="ECO:0000256" key="4">
    <source>
        <dbReference type="ARBA" id="ARBA00022797"/>
    </source>
</evidence>
<dbReference type="InterPro" id="IPR010497">
    <property type="entry name" value="Epoxide_hydro_N"/>
</dbReference>
<feature type="active site" description="Proton donor" evidence="7">
    <location>
        <position position="374"/>
    </location>
</feature>
<evidence type="ECO:0000256" key="1">
    <source>
        <dbReference type="ARBA" id="ARBA00000221"/>
    </source>
</evidence>
<dbReference type="PIRSF" id="PIRSF001112">
    <property type="entry name" value="Epoxide_hydrolase"/>
    <property type="match status" value="1"/>
</dbReference>
<dbReference type="EMBL" id="VTPC01091234">
    <property type="protein sequence ID" value="KAF2879070.1"/>
    <property type="molecule type" value="Genomic_DNA"/>
</dbReference>
<evidence type="ECO:0000259" key="8">
    <source>
        <dbReference type="Pfam" id="PF06441"/>
    </source>
</evidence>
<evidence type="ECO:0000313" key="10">
    <source>
        <dbReference type="Proteomes" id="UP000801492"/>
    </source>
</evidence>
<keyword evidence="6" id="KW-0256">Endoplasmic reticulum</keyword>
<comment type="similarity">
    <text evidence="3 6">Belongs to the peptidase S33 family.</text>
</comment>
<keyword evidence="6" id="KW-0472">Membrane</keyword>
<dbReference type="PRINTS" id="PR00412">
    <property type="entry name" value="EPOXHYDRLASE"/>
</dbReference>
<evidence type="ECO:0000256" key="5">
    <source>
        <dbReference type="ARBA" id="ARBA00022801"/>
    </source>
</evidence>
<dbReference type="AlphaFoldDB" id="A0A8K0C8L2"/>
<dbReference type="SUPFAM" id="SSF53474">
    <property type="entry name" value="alpha/beta-Hydrolases"/>
    <property type="match status" value="1"/>
</dbReference>
<dbReference type="InterPro" id="IPR000639">
    <property type="entry name" value="Epox_hydrolase-like"/>
</dbReference>
<name>A0A8K0C8L2_IGNLU</name>
<feature type="active site" description="Proton acceptor" evidence="7">
    <location>
        <position position="431"/>
    </location>
</feature>
<evidence type="ECO:0000256" key="6">
    <source>
        <dbReference type="PIRNR" id="PIRNR001112"/>
    </source>
</evidence>
<dbReference type="InterPro" id="IPR029058">
    <property type="entry name" value="AB_hydrolase_fold"/>
</dbReference>
<sequence length="463" mass="53456">MCGVISTIIPLVILYFILKKIYSVFFTIPPVPKLDEDYWWTSGEEPSDEDVSVRPFKININTEVLEDLQYRLKQARPFVPPLENIQQQYGINTNLLTEITDFWKTKYDWRDREKYLNQYPQFKTNIQGLDIHFLHVKPNEDSDLKVLPLLLLHGWPGSVREFYQAIPHLTTPQKGRSFVFEVIVPSLPGYGFSQAASRPGLGAAQVAVIFKILMKRLGYEKYYIQGGDWGSAIATHMSILFPNQVLGVHVNMTTVNTPTSRLLMFLGQYFPQMVSDNSITKRIYPLRRLLRLLYLETGYMHIQATKPDTVGVALNDSPVGLAAYILEKFITWTNLEWRNLEDGGLTSKFSYTDLLDNIMIYWVTRSITTSIRLYSESLSKHQIRLRLERIPVNVPSACARYGTDLFVQPDAVIKQKYRKLLHLSDLPTGGHFAAFEEPQLFSDDLCNAVEKFEVYYEEKIKRD</sequence>
<reference evidence="9" key="1">
    <citation type="submission" date="2019-08" db="EMBL/GenBank/DDBJ databases">
        <title>The genome of the North American firefly Photinus pyralis.</title>
        <authorList>
            <consortium name="Photinus pyralis genome working group"/>
            <person name="Fallon T.R."/>
            <person name="Sander Lower S.E."/>
            <person name="Weng J.-K."/>
        </authorList>
    </citation>
    <scope>NUCLEOTIDE SEQUENCE</scope>
    <source>
        <strain evidence="9">TRF0915ILg1</strain>
        <tissue evidence="9">Whole body</tissue>
    </source>
</reference>
<protein>
    <recommendedName>
        <fullName evidence="6">Epoxide hydrolase</fullName>
        <ecNumber evidence="6">3.3.2.9</ecNumber>
    </recommendedName>
</protein>
<feature type="active site" description="Nucleophile" evidence="7">
    <location>
        <position position="228"/>
    </location>
</feature>
<evidence type="ECO:0000256" key="3">
    <source>
        <dbReference type="ARBA" id="ARBA00010088"/>
    </source>
</evidence>
<dbReference type="Gene3D" id="3.40.50.1820">
    <property type="entry name" value="alpha/beta hydrolase"/>
    <property type="match status" value="1"/>
</dbReference>
<dbReference type="Pfam" id="PF06441">
    <property type="entry name" value="EHN"/>
    <property type="match status" value="1"/>
</dbReference>
<dbReference type="GO" id="GO:0005789">
    <property type="term" value="C:endoplasmic reticulum membrane"/>
    <property type="evidence" value="ECO:0007669"/>
    <property type="project" value="UniProtKB-SubCell"/>
</dbReference>
<dbReference type="InterPro" id="IPR016292">
    <property type="entry name" value="Epoxide_hydrolase"/>
</dbReference>
<comment type="catalytic activity">
    <reaction evidence="1 6">
        <text>1-(4-methoxyphenyl)-N-methyl-N-[(3-methyloxetan-3-yl)methyl]methanamine + H2O = 2-{[(4-methoxybenzyl)(methyl)amino]methyl}-2-methylpropane-1,3-diol</text>
        <dbReference type="Rhea" id="RHEA:55764"/>
        <dbReference type="ChEBI" id="CHEBI:15377"/>
        <dbReference type="ChEBI" id="CHEBI:139161"/>
        <dbReference type="ChEBI" id="CHEBI:139164"/>
        <dbReference type="EC" id="3.3.2.9"/>
    </reaction>
</comment>
<evidence type="ECO:0000313" key="9">
    <source>
        <dbReference type="EMBL" id="KAF2879070.1"/>
    </source>
</evidence>
<evidence type="ECO:0000256" key="2">
    <source>
        <dbReference type="ARBA" id="ARBA00004111"/>
    </source>
</evidence>
<keyword evidence="5 6" id="KW-0378">Hydrolase</keyword>
<keyword evidence="10" id="KW-1185">Reference proteome</keyword>
<dbReference type="PANTHER" id="PTHR21661">
    <property type="entry name" value="EPOXIDE HYDROLASE 1-RELATED"/>
    <property type="match status" value="1"/>
</dbReference>
<keyword evidence="4 6" id="KW-0058">Aromatic hydrocarbons catabolism</keyword>
<proteinExistence type="inferred from homology"/>
<dbReference type="Proteomes" id="UP000801492">
    <property type="component" value="Unassembled WGS sequence"/>
</dbReference>
<dbReference type="GO" id="GO:0033961">
    <property type="term" value="F:cis-stilbene-oxide hydrolase activity"/>
    <property type="evidence" value="ECO:0007669"/>
    <property type="project" value="UniProtKB-UniRule"/>
</dbReference>
<accession>A0A8K0C8L2</accession>
<evidence type="ECO:0000256" key="7">
    <source>
        <dbReference type="PIRSR" id="PIRSR001112-1"/>
    </source>
</evidence>
<comment type="subcellular location">
    <subcellularLocation>
        <location evidence="6">Endoplasmic reticulum membrane</location>
    </subcellularLocation>
    <subcellularLocation>
        <location evidence="2">Microsome membrane</location>
        <topology evidence="2">Single-pass membrane protein</topology>
    </subcellularLocation>
</comment>
<comment type="function">
    <text evidence="6">Catalyzes juvenile hormone hydrolysis.</text>
</comment>
<comment type="caution">
    <text evidence="9">The sequence shown here is derived from an EMBL/GenBank/DDBJ whole genome shotgun (WGS) entry which is preliminary data.</text>
</comment>
<gene>
    <name evidence="9" type="ORF">ILUMI_27105</name>
</gene>
<dbReference type="EC" id="3.3.2.9" evidence="6"/>
<dbReference type="GO" id="GO:0097176">
    <property type="term" value="P:epoxide metabolic process"/>
    <property type="evidence" value="ECO:0007669"/>
    <property type="project" value="TreeGrafter"/>
</dbReference>
<dbReference type="OrthoDB" id="7130006at2759"/>
<feature type="domain" description="Epoxide hydrolase N-terminal" evidence="8">
    <location>
        <begin position="53"/>
        <end position="162"/>
    </location>
</feature>
<dbReference type="PANTHER" id="PTHR21661:SF35">
    <property type="entry name" value="EPOXIDE HYDROLASE"/>
    <property type="match status" value="1"/>
</dbReference>
<comment type="catalytic activity">
    <reaction evidence="6">
        <text>cis-stilbene oxide + H2O = (1R,2R)-hydrobenzoin</text>
        <dbReference type="Rhea" id="RHEA:23900"/>
        <dbReference type="ChEBI" id="CHEBI:15377"/>
        <dbReference type="ChEBI" id="CHEBI:50004"/>
        <dbReference type="ChEBI" id="CHEBI:50014"/>
        <dbReference type="EC" id="3.3.2.9"/>
    </reaction>
</comment>